<feature type="active site" evidence="10">
    <location>
        <position position="177"/>
    </location>
</feature>
<comment type="subcellular location">
    <subcellularLocation>
        <location evidence="1 12">Secreted</location>
    </subcellularLocation>
</comment>
<sequence length="210" mass="21722">MLSLVFAAVIFFTLAQSNPITKRDTYIGSTTQNQLFDGTPCRAITIIFARGTFEAGNVGTLTGPPFFQAVSDLTGGNVAVQGVDYPANVFGFLGGGDSDGLQKMASLVATAVQKCPSTKVVLSGYSQGGQLVHNAGRLLGSLGALVSSAVIFGDPFNGRSVDNVSPQRTLIICHPLDNICQGGALILPSHLDYAADAPRAAQFVVQAAAT</sequence>
<dbReference type="GO" id="GO:0050525">
    <property type="term" value="F:cutinase activity"/>
    <property type="evidence" value="ECO:0007669"/>
    <property type="project" value="UniProtKB-UniRule"/>
</dbReference>
<dbReference type="EMBL" id="JABCIY010000066">
    <property type="protein sequence ID" value="KAF7194051.1"/>
    <property type="molecule type" value="Genomic_DNA"/>
</dbReference>
<dbReference type="AlphaFoldDB" id="A0A8H6RN37"/>
<name>A0A8H6RN37_9PEZI</name>
<dbReference type="Gene3D" id="3.40.50.1820">
    <property type="entry name" value="alpha/beta hydrolase"/>
    <property type="match status" value="1"/>
</dbReference>
<evidence type="ECO:0000256" key="5">
    <source>
        <dbReference type="ARBA" id="ARBA00022525"/>
    </source>
</evidence>
<comment type="similarity">
    <text evidence="2 12">Belongs to the cutinase family.</text>
</comment>
<dbReference type="SMART" id="SM01110">
    <property type="entry name" value="Cutinase"/>
    <property type="match status" value="1"/>
</dbReference>
<dbReference type="PROSITE" id="PS00931">
    <property type="entry name" value="CUTINASE_2"/>
    <property type="match status" value="1"/>
</dbReference>
<dbReference type="PANTHER" id="PTHR48250">
    <property type="entry name" value="CUTINASE 2-RELATED"/>
    <property type="match status" value="1"/>
</dbReference>
<protein>
    <recommendedName>
        <fullName evidence="3 12">Cutinase</fullName>
        <ecNumber evidence="3 12">3.1.1.74</ecNumber>
    </recommendedName>
</protein>
<dbReference type="InterPro" id="IPR043580">
    <property type="entry name" value="CUTINASE_1"/>
</dbReference>
<dbReference type="InterPro" id="IPR029058">
    <property type="entry name" value="AB_hydrolase_fold"/>
</dbReference>
<dbReference type="EC" id="3.1.1.74" evidence="3 12"/>
<keyword evidence="8 11" id="KW-1015">Disulfide bond</keyword>
<evidence type="ECO:0000313" key="13">
    <source>
        <dbReference type="EMBL" id="KAF7194051.1"/>
    </source>
</evidence>
<dbReference type="GO" id="GO:0016052">
    <property type="term" value="P:carbohydrate catabolic process"/>
    <property type="evidence" value="ECO:0007669"/>
    <property type="project" value="TreeGrafter"/>
</dbReference>
<dbReference type="OrthoDB" id="2975078at2759"/>
<keyword evidence="14" id="KW-1185">Reference proteome</keyword>
<evidence type="ECO:0000256" key="4">
    <source>
        <dbReference type="ARBA" id="ARBA00022487"/>
    </source>
</evidence>
<feature type="disulfide bond" evidence="11">
    <location>
        <begin position="41"/>
        <end position="115"/>
    </location>
</feature>
<accession>A0A8H6RN37</accession>
<dbReference type="InterPro" id="IPR011150">
    <property type="entry name" value="Cutinase_monf"/>
</dbReference>
<feature type="chain" id="PRO_5034948425" description="Cutinase" evidence="12">
    <location>
        <begin position="18"/>
        <end position="210"/>
    </location>
</feature>
<dbReference type="PROSITE" id="PS00155">
    <property type="entry name" value="CUTINASE_1"/>
    <property type="match status" value="1"/>
</dbReference>
<comment type="caution">
    <text evidence="13">The sequence shown here is derived from an EMBL/GenBank/DDBJ whole genome shotgun (WGS) entry which is preliminary data.</text>
</comment>
<feature type="active site" description="Proton donor/acceptor" evidence="10">
    <location>
        <position position="190"/>
    </location>
</feature>
<keyword evidence="6 12" id="KW-0732">Signal</keyword>
<evidence type="ECO:0000256" key="3">
    <source>
        <dbReference type="ARBA" id="ARBA00013095"/>
    </source>
</evidence>
<feature type="signal peptide" evidence="12">
    <location>
        <begin position="1"/>
        <end position="17"/>
    </location>
</feature>
<dbReference type="InterPro" id="IPR043579">
    <property type="entry name" value="CUTINASE_2"/>
</dbReference>
<feature type="disulfide bond" evidence="11">
    <location>
        <begin position="173"/>
        <end position="180"/>
    </location>
</feature>
<evidence type="ECO:0000256" key="9">
    <source>
        <dbReference type="ARBA" id="ARBA00034045"/>
    </source>
</evidence>
<keyword evidence="7 12" id="KW-0378">Hydrolase</keyword>
<dbReference type="InterPro" id="IPR000675">
    <property type="entry name" value="Cutinase/axe"/>
</dbReference>
<organism evidence="13 14">
    <name type="scientific">Pseudocercospora fuligena</name>
    <dbReference type="NCBI Taxonomy" id="685502"/>
    <lineage>
        <taxon>Eukaryota</taxon>
        <taxon>Fungi</taxon>
        <taxon>Dikarya</taxon>
        <taxon>Ascomycota</taxon>
        <taxon>Pezizomycotina</taxon>
        <taxon>Dothideomycetes</taxon>
        <taxon>Dothideomycetidae</taxon>
        <taxon>Mycosphaerellales</taxon>
        <taxon>Mycosphaerellaceae</taxon>
        <taxon>Pseudocercospora</taxon>
    </lineage>
</organism>
<comment type="catalytic activity">
    <reaction evidence="9 12">
        <text>cutin + H2O = cutin monomers.</text>
        <dbReference type="EC" id="3.1.1.74"/>
    </reaction>
</comment>
<dbReference type="SUPFAM" id="SSF53474">
    <property type="entry name" value="alpha/beta-Hydrolases"/>
    <property type="match status" value="1"/>
</dbReference>
<dbReference type="PRINTS" id="PR00129">
    <property type="entry name" value="CUTINASE"/>
</dbReference>
<evidence type="ECO:0000256" key="8">
    <source>
        <dbReference type="ARBA" id="ARBA00023157"/>
    </source>
</evidence>
<evidence type="ECO:0000256" key="2">
    <source>
        <dbReference type="ARBA" id="ARBA00007534"/>
    </source>
</evidence>
<evidence type="ECO:0000256" key="10">
    <source>
        <dbReference type="PIRSR" id="PIRSR611150-1"/>
    </source>
</evidence>
<keyword evidence="5 12" id="KW-0964">Secreted</keyword>
<dbReference type="Pfam" id="PF01083">
    <property type="entry name" value="Cutinase"/>
    <property type="match status" value="1"/>
</dbReference>
<evidence type="ECO:0000256" key="7">
    <source>
        <dbReference type="ARBA" id="ARBA00022801"/>
    </source>
</evidence>
<gene>
    <name evidence="13" type="ORF">HII31_04572</name>
</gene>
<evidence type="ECO:0000256" key="12">
    <source>
        <dbReference type="RuleBase" id="RU361263"/>
    </source>
</evidence>
<dbReference type="GO" id="GO:0005576">
    <property type="term" value="C:extracellular region"/>
    <property type="evidence" value="ECO:0007669"/>
    <property type="project" value="UniProtKB-SubCell"/>
</dbReference>
<evidence type="ECO:0000256" key="11">
    <source>
        <dbReference type="PIRSR" id="PIRSR611150-2"/>
    </source>
</evidence>
<dbReference type="Proteomes" id="UP000660729">
    <property type="component" value="Unassembled WGS sequence"/>
</dbReference>
<proteinExistence type="inferred from homology"/>
<evidence type="ECO:0000256" key="6">
    <source>
        <dbReference type="ARBA" id="ARBA00022729"/>
    </source>
</evidence>
<comment type="function">
    <text evidence="12">Catalyzes the hydrolysis of complex carboxylic polyesters found in the cell wall of plants. Degrades cutin, a macromolecule that forms the structure of the plant cuticle.</text>
</comment>
<feature type="active site" description="Nucleophile" evidence="10">
    <location>
        <position position="126"/>
    </location>
</feature>
<dbReference type="PANTHER" id="PTHR48250:SF1">
    <property type="entry name" value="CUTINASE"/>
    <property type="match status" value="1"/>
</dbReference>
<evidence type="ECO:0000256" key="1">
    <source>
        <dbReference type="ARBA" id="ARBA00004613"/>
    </source>
</evidence>
<keyword evidence="4 12" id="KW-0719">Serine esterase</keyword>
<reference evidence="13" key="1">
    <citation type="submission" date="2020-04" db="EMBL/GenBank/DDBJ databases">
        <title>Draft genome resource of the tomato pathogen Pseudocercospora fuligena.</title>
        <authorList>
            <person name="Zaccaron A."/>
        </authorList>
    </citation>
    <scope>NUCLEOTIDE SEQUENCE</scope>
    <source>
        <strain evidence="13">PF001</strain>
    </source>
</reference>
<evidence type="ECO:0000313" key="14">
    <source>
        <dbReference type="Proteomes" id="UP000660729"/>
    </source>
</evidence>